<gene>
    <name evidence="3" type="ORF">WG66_13559</name>
</gene>
<keyword evidence="1" id="KW-1133">Transmembrane helix</keyword>
<evidence type="ECO:0000313" key="3">
    <source>
        <dbReference type="EMBL" id="KTB33864.1"/>
    </source>
</evidence>
<organism evidence="3 4">
    <name type="scientific">Moniliophthora roreri</name>
    <name type="common">Frosty pod rot fungus</name>
    <name type="synonym">Monilia roreri</name>
    <dbReference type="NCBI Taxonomy" id="221103"/>
    <lineage>
        <taxon>Eukaryota</taxon>
        <taxon>Fungi</taxon>
        <taxon>Dikarya</taxon>
        <taxon>Basidiomycota</taxon>
        <taxon>Agaricomycotina</taxon>
        <taxon>Agaricomycetes</taxon>
        <taxon>Agaricomycetidae</taxon>
        <taxon>Agaricales</taxon>
        <taxon>Marasmiineae</taxon>
        <taxon>Marasmiaceae</taxon>
        <taxon>Moniliophthora</taxon>
    </lineage>
</organism>
<keyword evidence="1" id="KW-0472">Membrane</keyword>
<dbReference type="Proteomes" id="UP000054988">
    <property type="component" value="Unassembled WGS sequence"/>
</dbReference>
<dbReference type="EMBL" id="LATX01002129">
    <property type="protein sequence ID" value="KTB33864.1"/>
    <property type="molecule type" value="Genomic_DNA"/>
</dbReference>
<evidence type="ECO:0000313" key="4">
    <source>
        <dbReference type="Proteomes" id="UP000054988"/>
    </source>
</evidence>
<evidence type="ECO:0000256" key="1">
    <source>
        <dbReference type="SAM" id="Phobius"/>
    </source>
</evidence>
<keyword evidence="2" id="KW-0732">Signal</keyword>
<dbReference type="AlphaFoldDB" id="A0A0W0FC25"/>
<accession>A0A0W0FC25</accession>
<proteinExistence type="predicted"/>
<comment type="caution">
    <text evidence="3">The sequence shown here is derived from an EMBL/GenBank/DDBJ whole genome shotgun (WGS) entry which is preliminary data.</text>
</comment>
<protein>
    <submittedName>
        <fullName evidence="3">Uncharacterized protein</fullName>
    </submittedName>
</protein>
<feature type="transmembrane region" description="Helical" evidence="1">
    <location>
        <begin position="41"/>
        <end position="63"/>
    </location>
</feature>
<feature type="chain" id="PRO_5006901654" evidence="2">
    <location>
        <begin position="18"/>
        <end position="81"/>
    </location>
</feature>
<name>A0A0W0FC25_MONRR</name>
<feature type="signal peptide" evidence="2">
    <location>
        <begin position="1"/>
        <end position="17"/>
    </location>
</feature>
<reference evidence="3 4" key="1">
    <citation type="submission" date="2015-12" db="EMBL/GenBank/DDBJ databases">
        <title>Draft genome sequence of Moniliophthora roreri, the causal agent of frosty pod rot of cacao.</title>
        <authorList>
            <person name="Aime M.C."/>
            <person name="Diaz-Valderrama J.R."/>
            <person name="Kijpornyongpan T."/>
            <person name="Phillips-Mora W."/>
        </authorList>
    </citation>
    <scope>NUCLEOTIDE SEQUENCE [LARGE SCALE GENOMIC DNA]</scope>
    <source>
        <strain evidence="3 4">MCA 2952</strain>
    </source>
</reference>
<sequence>MLAVLFVLATISLVVDTKYTFDIFAMPASNSGLEVIKQYTVARTILMFLTNVIANFITVDIILRRICSHGAVISFGEGGSR</sequence>
<keyword evidence="1" id="KW-0812">Transmembrane</keyword>
<evidence type="ECO:0000256" key="2">
    <source>
        <dbReference type="SAM" id="SignalP"/>
    </source>
</evidence>